<evidence type="ECO:0000313" key="1">
    <source>
        <dbReference type="EMBL" id="CAD6024790.1"/>
    </source>
</evidence>
<name>A0A7I9AY88_ECOLX</name>
<dbReference type="SUPFAM" id="SSF46894">
    <property type="entry name" value="C-terminal effector domain of the bipartite response regulators"/>
    <property type="match status" value="1"/>
</dbReference>
<keyword evidence="1" id="KW-0614">Plasmid</keyword>
<protein>
    <submittedName>
        <fullName evidence="1">Sigma-70 region 4 type 2</fullName>
    </submittedName>
</protein>
<dbReference type="RefSeq" id="WP_032176536.1">
    <property type="nucleotide sequence ID" value="NZ_BDOW01000080.1"/>
</dbReference>
<sequence length="95" mass="10841">MSPQMIQKLPAITLLEGMFPELSTNQLKVCVFYAMGVPYDSIAQNCRLSPETVRTYLKRSLKNLNLEGYDALRSAVLMRTFVFMISNTAKENEKM</sequence>
<accession>A0A7I9AY88</accession>
<dbReference type="AlphaFoldDB" id="A0A7I9AY88"/>
<dbReference type="GO" id="GO:0006355">
    <property type="term" value="P:regulation of DNA-templated transcription"/>
    <property type="evidence" value="ECO:0007669"/>
    <property type="project" value="InterPro"/>
</dbReference>
<dbReference type="EMBL" id="LR883001">
    <property type="protein sequence ID" value="CAD6024790.1"/>
    <property type="molecule type" value="Genomic_DNA"/>
</dbReference>
<dbReference type="InterPro" id="IPR016032">
    <property type="entry name" value="Sig_transdc_resp-reg_C-effctor"/>
</dbReference>
<gene>
    <name evidence="1" type="ORF">ETECE562_05347</name>
</gene>
<dbReference type="InterPro" id="IPR036388">
    <property type="entry name" value="WH-like_DNA-bd_sf"/>
</dbReference>
<organism evidence="1">
    <name type="scientific">Escherichia coli</name>
    <dbReference type="NCBI Taxonomy" id="562"/>
    <lineage>
        <taxon>Bacteria</taxon>
        <taxon>Pseudomonadati</taxon>
        <taxon>Pseudomonadota</taxon>
        <taxon>Gammaproteobacteria</taxon>
        <taxon>Enterobacterales</taxon>
        <taxon>Enterobacteriaceae</taxon>
        <taxon>Escherichia</taxon>
    </lineage>
</organism>
<proteinExistence type="predicted"/>
<dbReference type="GO" id="GO:0003677">
    <property type="term" value="F:DNA binding"/>
    <property type="evidence" value="ECO:0007669"/>
    <property type="project" value="InterPro"/>
</dbReference>
<dbReference type="Gene3D" id="1.10.10.10">
    <property type="entry name" value="Winged helix-like DNA-binding domain superfamily/Winged helix DNA-binding domain"/>
    <property type="match status" value="1"/>
</dbReference>
<geneLocation type="plasmid" evidence="1">
    <name>2</name>
</geneLocation>
<reference evidence="1" key="1">
    <citation type="submission" date="2020-09" db="EMBL/GenBank/DDBJ databases">
        <authorList>
            <person name="Page A."/>
            <person name="Bastkowski S."/>
        </authorList>
    </citation>
    <scope>NUCLEOTIDE SEQUENCE [LARGE SCALE GENOMIC DNA]</scope>
    <source>
        <strain evidence="1">L6_E562_ETEC</strain>
        <plasmid evidence="1">2</plasmid>
    </source>
</reference>